<dbReference type="Proteomes" id="UP001597183">
    <property type="component" value="Unassembled WGS sequence"/>
</dbReference>
<dbReference type="InterPro" id="IPR001278">
    <property type="entry name" value="Arg-tRNA-ligase"/>
</dbReference>
<dbReference type="RefSeq" id="WP_317796744.1">
    <property type="nucleotide sequence ID" value="NZ_AP028461.1"/>
</dbReference>
<dbReference type="PANTHER" id="PTHR11956:SF5">
    <property type="entry name" value="ARGININE--TRNA LIGASE, CYTOPLASMIC"/>
    <property type="match status" value="1"/>
</dbReference>
<dbReference type="GO" id="GO:0004814">
    <property type="term" value="F:arginine-tRNA ligase activity"/>
    <property type="evidence" value="ECO:0007669"/>
    <property type="project" value="UniProtKB-EC"/>
</dbReference>
<comment type="caution">
    <text evidence="3">The sequence shown here is derived from an EMBL/GenBank/DDBJ whole genome shotgun (WGS) entry which is preliminary data.</text>
</comment>
<accession>A0ABW4AT54</accession>
<keyword evidence="1" id="KW-0030">Aminoacyl-tRNA synthetase</keyword>
<keyword evidence="4" id="KW-1185">Reference proteome</keyword>
<dbReference type="InterPro" id="IPR014729">
    <property type="entry name" value="Rossmann-like_a/b/a_fold"/>
</dbReference>
<evidence type="ECO:0000313" key="3">
    <source>
        <dbReference type="EMBL" id="MFD1373428.1"/>
    </source>
</evidence>
<dbReference type="InterPro" id="IPR035684">
    <property type="entry name" value="ArgRS_core"/>
</dbReference>
<gene>
    <name evidence="3" type="primary">argS</name>
    <name evidence="3" type="ORF">ACFQ5G_49555</name>
</gene>
<dbReference type="PANTHER" id="PTHR11956">
    <property type="entry name" value="ARGINYL-TRNA SYNTHETASE"/>
    <property type="match status" value="1"/>
</dbReference>
<proteinExistence type="inferred from homology"/>
<comment type="similarity">
    <text evidence="1">Belongs to the class-I aminoacyl-tRNA synthetase family.</text>
</comment>
<evidence type="ECO:0000256" key="1">
    <source>
        <dbReference type="RuleBase" id="RU363038"/>
    </source>
</evidence>
<evidence type="ECO:0000313" key="4">
    <source>
        <dbReference type="Proteomes" id="UP001597183"/>
    </source>
</evidence>
<dbReference type="SUPFAM" id="SSF52374">
    <property type="entry name" value="Nucleotidylyl transferase"/>
    <property type="match status" value="1"/>
</dbReference>
<keyword evidence="1 3" id="KW-0436">Ligase</keyword>
<protein>
    <submittedName>
        <fullName evidence="3">Arginine--tRNA ligase</fullName>
        <ecNumber evidence="3">6.1.1.19</ecNumber>
    </submittedName>
</protein>
<organism evidence="3 4">
    <name type="scientific">Actinoplanes sichuanensis</name>
    <dbReference type="NCBI Taxonomy" id="512349"/>
    <lineage>
        <taxon>Bacteria</taxon>
        <taxon>Bacillati</taxon>
        <taxon>Actinomycetota</taxon>
        <taxon>Actinomycetes</taxon>
        <taxon>Micromonosporales</taxon>
        <taxon>Micromonosporaceae</taxon>
        <taxon>Actinoplanes</taxon>
    </lineage>
</organism>
<feature type="domain" description="Arginyl-tRNA synthetase catalytic core" evidence="2">
    <location>
        <begin position="77"/>
        <end position="140"/>
    </location>
</feature>
<dbReference type="EC" id="6.1.1.19" evidence="3"/>
<evidence type="ECO:0000259" key="2">
    <source>
        <dbReference type="Pfam" id="PF00750"/>
    </source>
</evidence>
<reference evidence="4" key="1">
    <citation type="journal article" date="2019" name="Int. J. Syst. Evol. Microbiol.">
        <title>The Global Catalogue of Microorganisms (GCM) 10K type strain sequencing project: providing services to taxonomists for standard genome sequencing and annotation.</title>
        <authorList>
            <consortium name="The Broad Institute Genomics Platform"/>
            <consortium name="The Broad Institute Genome Sequencing Center for Infectious Disease"/>
            <person name="Wu L."/>
            <person name="Ma J."/>
        </authorList>
    </citation>
    <scope>NUCLEOTIDE SEQUENCE [LARGE SCALE GENOMIC DNA]</scope>
    <source>
        <strain evidence="4">CCM 7526</strain>
    </source>
</reference>
<dbReference type="EMBL" id="JBHTMK010000067">
    <property type="protein sequence ID" value="MFD1373428.1"/>
    <property type="molecule type" value="Genomic_DNA"/>
</dbReference>
<dbReference type="Pfam" id="PF00750">
    <property type="entry name" value="tRNA-synt_1d"/>
    <property type="match status" value="1"/>
</dbReference>
<keyword evidence="1" id="KW-0067">ATP-binding</keyword>
<name>A0ABW4AT54_9ACTN</name>
<sequence>MVRRYRDLSASLNPILQVLLDGRASISEPVWWETDGWLSYRDLRGRRTRTRIQWSALAGHSVRHGPRGYWADWAAHRSGQRALVEHTSINPVHPMHLGALRSTLIGGTLARLLRSSGADVTVHYFVNDLGRQVVLLDWILARTNLSVVPSHLRFDVVAGVLYSLVNMILGERGKDIDRLTEAHSWIASAVPQQVRDRSDLQRRLSMAKGPSAGFVSDMVQLVVDDMAAVGAGVDVFERESDLPDPLDTLLFEILAAEDAVSVNGTWCLRRDGGLVPVGRSNGSSLYFLRDLANCQRRDARITHMYHVIGDDQALLQRTLRDLLARRGVVSEHVSFGAITSAGKRFSSRQNRLITVAEILGEEGDRLQEISFEMALRRPDRAIDVAKLAGWPYQRVRRAHQVARDGVGVRRTAAAMSDPRARVLAISLARGIGATHTALHKRSPHPLARYLLELSEAYSRAAAADVVMPWARDWYLDTYDRFSVLIGISGNGSESSASRITRAA</sequence>
<dbReference type="PRINTS" id="PR01038">
    <property type="entry name" value="TRNASYNTHARG"/>
</dbReference>
<keyword evidence="1" id="KW-0547">Nucleotide-binding</keyword>
<dbReference type="Gene3D" id="3.40.50.620">
    <property type="entry name" value="HUPs"/>
    <property type="match status" value="1"/>
</dbReference>
<keyword evidence="1" id="KW-0648">Protein biosynthesis</keyword>